<dbReference type="InterPro" id="IPR016160">
    <property type="entry name" value="Ald_DH_CS_CYS"/>
</dbReference>
<comment type="caution">
    <text evidence="9">The sequence shown here is derived from an EMBL/GenBank/DDBJ whole genome shotgun (WGS) entry which is preliminary data.</text>
</comment>
<keyword evidence="3" id="KW-0732">Signal</keyword>
<dbReference type="GO" id="GO:0004491">
    <property type="term" value="F:methylmalonate-semialdehyde dehydrogenase (acylating, NAD) activity"/>
    <property type="evidence" value="ECO:0007669"/>
    <property type="project" value="UniProtKB-EC"/>
</dbReference>
<dbReference type="GO" id="GO:0006210">
    <property type="term" value="P:thymine catabolic process"/>
    <property type="evidence" value="ECO:0007669"/>
    <property type="project" value="TreeGrafter"/>
</dbReference>
<evidence type="ECO:0000256" key="7">
    <source>
        <dbReference type="SAM" id="MobiDB-lite"/>
    </source>
</evidence>
<organism evidence="9 10">
    <name type="scientific">Effrenium voratum</name>
    <dbReference type="NCBI Taxonomy" id="2562239"/>
    <lineage>
        <taxon>Eukaryota</taxon>
        <taxon>Sar</taxon>
        <taxon>Alveolata</taxon>
        <taxon>Dinophyceae</taxon>
        <taxon>Suessiales</taxon>
        <taxon>Symbiodiniaceae</taxon>
        <taxon>Effrenium</taxon>
    </lineage>
</organism>
<dbReference type="PROSITE" id="PS50912">
    <property type="entry name" value="EAR"/>
    <property type="match status" value="2"/>
</dbReference>
<dbReference type="Gene3D" id="3.40.605.10">
    <property type="entry name" value="Aldehyde Dehydrogenase, Chain A, domain 1"/>
    <property type="match status" value="1"/>
</dbReference>
<name>A0AA36HKR2_9DINO</name>
<dbReference type="EMBL" id="CAUJNA010000011">
    <property type="protein sequence ID" value="CAJ1370360.1"/>
    <property type="molecule type" value="Genomic_DNA"/>
</dbReference>
<dbReference type="InterPro" id="IPR005492">
    <property type="entry name" value="EPTP"/>
</dbReference>
<dbReference type="Proteomes" id="UP001178507">
    <property type="component" value="Unassembled WGS sequence"/>
</dbReference>
<dbReference type="Gene3D" id="3.40.309.10">
    <property type="entry name" value="Aldehyde Dehydrogenase, Chain A, domain 2"/>
    <property type="match status" value="1"/>
</dbReference>
<dbReference type="PANTHER" id="PTHR43866">
    <property type="entry name" value="MALONATE-SEMIALDEHYDE DEHYDROGENASE"/>
    <property type="match status" value="1"/>
</dbReference>
<dbReference type="InterPro" id="IPR009039">
    <property type="entry name" value="EAR"/>
</dbReference>
<reference evidence="9" key="1">
    <citation type="submission" date="2023-08" db="EMBL/GenBank/DDBJ databases">
        <authorList>
            <person name="Chen Y."/>
            <person name="Shah S."/>
            <person name="Dougan E. K."/>
            <person name="Thang M."/>
            <person name="Chan C."/>
        </authorList>
    </citation>
    <scope>NUCLEOTIDE SEQUENCE</scope>
</reference>
<keyword evidence="10" id="KW-1185">Reference proteome</keyword>
<sequence length="821" mass="87904">MAPSKRLQHLSRHLQPAPVSGSPEVLQNFIGGKFVPSTATASIVVTNPATGEEIARVPDGNEADVDQAVKAAAAAYPAWRDTPVKARVEVLFRFKNLCELHLAELTALVVQEHGKNSGEAEAEVLKGVETVAFATGLPDLLAGRILEVARGVWCHEVRRPVGVVASIVPFNFPAMVPLWTLPIAIGCGNCFIIKPSEKVPLTLLRMAQLLAEAGLPAGVLSVVNGASTVAKALAEHPGISAVSFVGSSRVADIIDKTARSTGKRALCMGGAKNHLIAMPDCDEDMTISDIMNSAFGSAGQRCMAASVLIVVGKGRRAFLDKLVARAASLKAGQQAGEVGPVIDPAAAQRIASYVGSCESNGGKILLDGRKWQSKSPGFWFGPTVLMHKSPKEAAVVEEIFGPVLSVLEVDSLDAAVAIENANPYGNAAAIYTMSGQTALETEKLAAGMIGVNIGVPVPREPFSFGGILNSKFGDSSDITGEGGINFWLPGQIELEANASCAATAWRTHLAAARFYDSRSHHLNSTVYRWEDGRFEPHQHLGTSGAWALCSFRVAGHSFLAVASFFDGKRRQLASPVYRWDAGTDSFVWHQDLATEGPKDVEYLAMGVLAFAESIADKVGQCRTFRWKGDGDGRFEPLQVLPTGPAFDVEAFAFAGEEGMVVVHEDGVDVYVAEWLEMELKGFKLLQKLEVRHGRDAEHLAWQGRDFVAIAVFRNQQSYQADALVYEWDPELRSLQQAQGLPSEGGFDAAVLRFADPLLLVANQRAGVSVLYSFDAPGCRCLRIVLFLLVEDLLALEVVAVLVVSVRSCCAASPTLPRLGSQ</sequence>
<evidence type="ECO:0000259" key="8">
    <source>
        <dbReference type="Pfam" id="PF00171"/>
    </source>
</evidence>
<dbReference type="FunFam" id="3.40.309.10:FF:000002">
    <property type="entry name" value="Methylmalonate-semialdehyde dehydrogenase (Acylating)"/>
    <property type="match status" value="1"/>
</dbReference>
<dbReference type="NCBIfam" id="TIGR01722">
    <property type="entry name" value="MMSDH"/>
    <property type="match status" value="1"/>
</dbReference>
<dbReference type="EC" id="1.2.1.27" evidence="2"/>
<dbReference type="InterPro" id="IPR016161">
    <property type="entry name" value="Ald_DH/histidinol_DH"/>
</dbReference>
<evidence type="ECO:0000256" key="3">
    <source>
        <dbReference type="ARBA" id="ARBA00022729"/>
    </source>
</evidence>
<dbReference type="AlphaFoldDB" id="A0AA36HKR2"/>
<feature type="domain" description="Aldehyde dehydrogenase" evidence="8">
    <location>
        <begin position="35"/>
        <end position="476"/>
    </location>
</feature>
<dbReference type="InterPro" id="IPR010061">
    <property type="entry name" value="MeMal-semiAld_DH"/>
</dbReference>
<evidence type="ECO:0000313" key="9">
    <source>
        <dbReference type="EMBL" id="CAJ1370360.1"/>
    </source>
</evidence>
<dbReference type="Pfam" id="PF00171">
    <property type="entry name" value="Aldedh"/>
    <property type="match status" value="1"/>
</dbReference>
<evidence type="ECO:0000256" key="1">
    <source>
        <dbReference type="ARBA" id="ARBA00009986"/>
    </source>
</evidence>
<dbReference type="PANTHER" id="PTHR43866:SF4">
    <property type="entry name" value="MALONATE-SEMIALDEHYDE DEHYDROGENASE"/>
    <property type="match status" value="1"/>
</dbReference>
<dbReference type="PROSITE" id="PS00070">
    <property type="entry name" value="ALDEHYDE_DEHYDR_CYS"/>
    <property type="match status" value="1"/>
</dbReference>
<dbReference type="SUPFAM" id="SSF53720">
    <property type="entry name" value="ALDH-like"/>
    <property type="match status" value="1"/>
</dbReference>
<dbReference type="GO" id="GO:0006574">
    <property type="term" value="P:L-valine catabolic process"/>
    <property type="evidence" value="ECO:0007669"/>
    <property type="project" value="TreeGrafter"/>
</dbReference>
<keyword evidence="5" id="KW-0560">Oxidoreductase</keyword>
<proteinExistence type="inferred from homology"/>
<keyword evidence="6" id="KW-0520">NAD</keyword>
<evidence type="ECO:0000256" key="5">
    <source>
        <dbReference type="ARBA" id="ARBA00023002"/>
    </source>
</evidence>
<dbReference type="InterPro" id="IPR015590">
    <property type="entry name" value="Aldehyde_DH_dom"/>
</dbReference>
<evidence type="ECO:0000256" key="4">
    <source>
        <dbReference type="ARBA" id="ARBA00022737"/>
    </source>
</evidence>
<protein>
    <recommendedName>
        <fullName evidence="2">methylmalonate-semialdehyde dehydrogenase (CoA acylating)</fullName>
        <ecNumber evidence="2">1.2.1.27</ecNumber>
    </recommendedName>
</protein>
<dbReference type="InterPro" id="IPR016163">
    <property type="entry name" value="Ald_DH_C"/>
</dbReference>
<keyword evidence="4" id="KW-0677">Repeat</keyword>
<comment type="similarity">
    <text evidence="1">Belongs to the aldehyde dehydrogenase family.</text>
</comment>
<evidence type="ECO:0000313" key="10">
    <source>
        <dbReference type="Proteomes" id="UP001178507"/>
    </source>
</evidence>
<dbReference type="InterPro" id="IPR016162">
    <property type="entry name" value="Ald_DH_N"/>
</dbReference>
<feature type="compositionally biased region" description="Basic residues" evidence="7">
    <location>
        <begin position="1"/>
        <end position="12"/>
    </location>
</feature>
<accession>A0AA36HKR2</accession>
<dbReference type="Pfam" id="PF03736">
    <property type="entry name" value="EPTP"/>
    <property type="match status" value="1"/>
</dbReference>
<evidence type="ECO:0000256" key="2">
    <source>
        <dbReference type="ARBA" id="ARBA00013048"/>
    </source>
</evidence>
<feature type="region of interest" description="Disordered" evidence="7">
    <location>
        <begin position="1"/>
        <end position="20"/>
    </location>
</feature>
<evidence type="ECO:0000256" key="6">
    <source>
        <dbReference type="ARBA" id="ARBA00023027"/>
    </source>
</evidence>
<gene>
    <name evidence="9" type="ORF">EVOR1521_LOCUS937</name>
</gene>
<dbReference type="FunFam" id="3.40.605.10:FF:000007">
    <property type="entry name" value="NAD/NADP-dependent betaine aldehyde dehydrogenase"/>
    <property type="match status" value="1"/>
</dbReference>